<accession>A0ABX3H4K9</accession>
<organism evidence="1 2">
    <name type="scientific">Paenibacillus borealis</name>
    <dbReference type="NCBI Taxonomy" id="160799"/>
    <lineage>
        <taxon>Bacteria</taxon>
        <taxon>Bacillati</taxon>
        <taxon>Bacillota</taxon>
        <taxon>Bacilli</taxon>
        <taxon>Bacillales</taxon>
        <taxon>Paenibacillaceae</taxon>
        <taxon>Paenibacillus</taxon>
    </lineage>
</organism>
<evidence type="ECO:0000313" key="1">
    <source>
        <dbReference type="EMBL" id="OMD45352.1"/>
    </source>
</evidence>
<proteinExistence type="predicted"/>
<reference evidence="1 2" key="1">
    <citation type="submission" date="2016-10" db="EMBL/GenBank/DDBJ databases">
        <title>Paenibacillus species isolates.</title>
        <authorList>
            <person name="Beno S.M."/>
        </authorList>
    </citation>
    <scope>NUCLEOTIDE SEQUENCE [LARGE SCALE GENOMIC DNA]</scope>
    <source>
        <strain evidence="1 2">FSL H7-0744</strain>
    </source>
</reference>
<protein>
    <submittedName>
        <fullName evidence="1">Uncharacterized protein</fullName>
    </submittedName>
</protein>
<sequence length="149" mass="17154">MKKRTIVLILLLIIILGLVGYRRYFYQFKVLGKATLFSGPIESPEGEYNARAYYIPYGGAAGGVMYLVEVEQTKTGVKKIIYSSEHKDKFSMDWQASDILSITNESPEYKEYRNIELKVNTEIYEESGSACRSLLLKDQYETCYQDVKE</sequence>
<name>A0ABX3H4K9_PAEBO</name>
<dbReference type="InterPro" id="IPR035406">
    <property type="entry name" value="DUF5412"/>
</dbReference>
<gene>
    <name evidence="1" type="ORF">BSK56_19720</name>
</gene>
<dbReference type="Proteomes" id="UP000187412">
    <property type="component" value="Unassembled WGS sequence"/>
</dbReference>
<dbReference type="RefSeq" id="WP_076112419.1">
    <property type="nucleotide sequence ID" value="NZ_MPTB01000026.1"/>
</dbReference>
<dbReference type="EMBL" id="MPTB01000026">
    <property type="protein sequence ID" value="OMD45352.1"/>
    <property type="molecule type" value="Genomic_DNA"/>
</dbReference>
<keyword evidence="2" id="KW-1185">Reference proteome</keyword>
<comment type="caution">
    <text evidence="1">The sequence shown here is derived from an EMBL/GenBank/DDBJ whole genome shotgun (WGS) entry which is preliminary data.</text>
</comment>
<dbReference type="Pfam" id="PF17428">
    <property type="entry name" value="DUF5412"/>
    <property type="match status" value="1"/>
</dbReference>
<evidence type="ECO:0000313" key="2">
    <source>
        <dbReference type="Proteomes" id="UP000187412"/>
    </source>
</evidence>